<comment type="subcellular location">
    <subcellularLocation>
        <location evidence="1">Membrane</location>
    </subcellularLocation>
</comment>
<evidence type="ECO:0000256" key="3">
    <source>
        <dbReference type="ARBA" id="ARBA00022692"/>
    </source>
</evidence>
<name>A0AAQ3WAX4_9ENTE</name>
<dbReference type="GO" id="GO:0016020">
    <property type="term" value="C:membrane"/>
    <property type="evidence" value="ECO:0007669"/>
    <property type="project" value="UniProtKB-SubCell"/>
</dbReference>
<dbReference type="Pfam" id="PF00717">
    <property type="entry name" value="Peptidase_S24"/>
    <property type="match status" value="1"/>
</dbReference>
<dbReference type="Gene3D" id="2.10.109.10">
    <property type="entry name" value="Umud Fragment, subunit A"/>
    <property type="match status" value="1"/>
</dbReference>
<dbReference type="InterPro" id="IPR036286">
    <property type="entry name" value="LexA/Signal_pep-like_sf"/>
</dbReference>
<sequence>MRKIRRFLATVYLFVIIVFIIFSVILRFNNGISYFGYQVRVVMSDSMSPEIPKNSLVLVKEIGEEVAVGDVVTLEFAGEYVTHRVVAITENSQGVVYETKGDTNEFSDERQRRKEEIVGKVIFSIPSLGTFFLLIGTSRGMTAFILSLLLLILLRYFFTLLRENSPSSEKGIKLETRN</sequence>
<reference evidence="9" key="1">
    <citation type="submission" date="2017-05" db="EMBL/GenBank/DDBJ databases">
        <authorList>
            <consortium name="The Broad Institute Genomics Platform"/>
            <consortium name="The Broad Institute Genomic Center for Infectious Diseases"/>
            <person name="Earl A."/>
            <person name="Manson A."/>
            <person name="Schwartman J."/>
            <person name="Gilmore M."/>
            <person name="Abouelleil A."/>
            <person name="Cao P."/>
            <person name="Chapman S."/>
            <person name="Cusick C."/>
            <person name="Shea T."/>
            <person name="Young S."/>
            <person name="Neafsey D."/>
            <person name="Nusbaum C."/>
            <person name="Birren B."/>
        </authorList>
    </citation>
    <scope>NUCLEOTIDE SEQUENCE</scope>
    <source>
        <strain evidence="9">7F3_DIV0205</strain>
    </source>
</reference>
<evidence type="ECO:0000259" key="8">
    <source>
        <dbReference type="Pfam" id="PF00717"/>
    </source>
</evidence>
<dbReference type="PANTHER" id="PTHR10806">
    <property type="entry name" value="SIGNAL PEPTIDASE COMPLEX CATALYTIC SUBUNIT SEC11"/>
    <property type="match status" value="1"/>
</dbReference>
<evidence type="ECO:0000256" key="4">
    <source>
        <dbReference type="ARBA" id="ARBA00022989"/>
    </source>
</evidence>
<evidence type="ECO:0000256" key="6">
    <source>
        <dbReference type="NCBIfam" id="TIGR02228"/>
    </source>
</evidence>
<feature type="transmembrane region" description="Helical" evidence="7">
    <location>
        <begin position="6"/>
        <end position="26"/>
    </location>
</feature>
<dbReference type="RefSeq" id="WP_170922919.1">
    <property type="nucleotide sequence ID" value="NZ_CP147244.1"/>
</dbReference>
<organism evidence="9 10">
    <name type="scientific">Candidatus Enterococcus palustris</name>
    <dbReference type="NCBI Taxonomy" id="1834189"/>
    <lineage>
        <taxon>Bacteria</taxon>
        <taxon>Bacillati</taxon>
        <taxon>Bacillota</taxon>
        <taxon>Bacilli</taxon>
        <taxon>Lactobacillales</taxon>
        <taxon>Enterococcaceae</taxon>
        <taxon>Enterococcus</taxon>
    </lineage>
</organism>
<keyword evidence="10" id="KW-1185">Reference proteome</keyword>
<evidence type="ECO:0000256" key="1">
    <source>
        <dbReference type="ARBA" id="ARBA00004370"/>
    </source>
</evidence>
<dbReference type="GO" id="GO:0004252">
    <property type="term" value="F:serine-type endopeptidase activity"/>
    <property type="evidence" value="ECO:0007669"/>
    <property type="project" value="UniProtKB-UniRule"/>
</dbReference>
<protein>
    <recommendedName>
        <fullName evidence="6">Signal peptidase I</fullName>
        <ecNumber evidence="6">3.4.21.89</ecNumber>
    </recommendedName>
</protein>
<keyword evidence="3 7" id="KW-0812">Transmembrane</keyword>
<evidence type="ECO:0000313" key="9">
    <source>
        <dbReference type="EMBL" id="WYJ99045.1"/>
    </source>
</evidence>
<dbReference type="Proteomes" id="UP000194948">
    <property type="component" value="Chromosome"/>
</dbReference>
<dbReference type="NCBIfam" id="TIGR02228">
    <property type="entry name" value="sigpep_I_arch"/>
    <property type="match status" value="1"/>
</dbReference>
<evidence type="ECO:0000256" key="2">
    <source>
        <dbReference type="ARBA" id="ARBA00022670"/>
    </source>
</evidence>
<reference evidence="9" key="2">
    <citation type="submission" date="2024-03" db="EMBL/GenBank/DDBJ databases">
        <title>The Genome Sequence of Enterococcus sp. DIV0205d.</title>
        <authorList>
            <consortium name="The Broad Institute Genomics Platform"/>
            <consortium name="The Broad Institute Microbial Omics Core"/>
            <consortium name="The Broad Institute Genomic Center for Infectious Diseases"/>
            <person name="Earl A."/>
            <person name="Manson A."/>
            <person name="Gilmore M."/>
            <person name="Schwartman J."/>
            <person name="Shea T."/>
            <person name="Abouelleil A."/>
            <person name="Cao P."/>
            <person name="Chapman S."/>
            <person name="Cusick C."/>
            <person name="Young S."/>
            <person name="Neafsey D."/>
            <person name="Nusbaum C."/>
            <person name="Birren B."/>
        </authorList>
    </citation>
    <scope>NUCLEOTIDE SEQUENCE</scope>
    <source>
        <strain evidence="9">7F3_DIV0205</strain>
    </source>
</reference>
<evidence type="ECO:0000256" key="7">
    <source>
        <dbReference type="SAM" id="Phobius"/>
    </source>
</evidence>
<dbReference type="EMBL" id="CP147244">
    <property type="protein sequence ID" value="WYJ99045.1"/>
    <property type="molecule type" value="Genomic_DNA"/>
</dbReference>
<evidence type="ECO:0000256" key="5">
    <source>
        <dbReference type="ARBA" id="ARBA00023136"/>
    </source>
</evidence>
<dbReference type="EC" id="3.4.21.89" evidence="6"/>
<proteinExistence type="predicted"/>
<feature type="transmembrane region" description="Helical" evidence="7">
    <location>
        <begin position="141"/>
        <end position="158"/>
    </location>
</feature>
<gene>
    <name evidence="9" type="ORF">A5821_000121</name>
</gene>
<accession>A0AAQ3WAX4</accession>
<feature type="domain" description="Peptidase S24/S26A/S26B/S26C" evidence="8">
    <location>
        <begin position="42"/>
        <end position="91"/>
    </location>
</feature>
<dbReference type="PANTHER" id="PTHR10806:SF6">
    <property type="entry name" value="SIGNAL PEPTIDASE COMPLEX CATALYTIC SUBUNIT SEC11"/>
    <property type="match status" value="1"/>
</dbReference>
<keyword evidence="2" id="KW-0645">Protease</keyword>
<dbReference type="GO" id="GO:0006465">
    <property type="term" value="P:signal peptide processing"/>
    <property type="evidence" value="ECO:0007669"/>
    <property type="project" value="UniProtKB-UniRule"/>
</dbReference>
<dbReference type="AlphaFoldDB" id="A0AAQ3WAX4"/>
<dbReference type="CDD" id="cd06462">
    <property type="entry name" value="Peptidase_S24_S26"/>
    <property type="match status" value="1"/>
</dbReference>
<keyword evidence="2" id="KW-0378">Hydrolase</keyword>
<dbReference type="SUPFAM" id="SSF51306">
    <property type="entry name" value="LexA/Signal peptidase"/>
    <property type="match status" value="1"/>
</dbReference>
<keyword evidence="4 7" id="KW-1133">Transmembrane helix</keyword>
<dbReference type="GO" id="GO:0009003">
    <property type="term" value="F:signal peptidase activity"/>
    <property type="evidence" value="ECO:0007669"/>
    <property type="project" value="UniProtKB-EC"/>
</dbReference>
<evidence type="ECO:0000313" key="10">
    <source>
        <dbReference type="Proteomes" id="UP000194948"/>
    </source>
</evidence>
<keyword evidence="5 7" id="KW-0472">Membrane</keyword>
<dbReference type="InterPro" id="IPR001733">
    <property type="entry name" value="Peptidase_S26B"/>
</dbReference>
<dbReference type="InterPro" id="IPR015927">
    <property type="entry name" value="Peptidase_S24_S26A/B/C"/>
</dbReference>